<keyword evidence="2" id="KW-1185">Reference proteome</keyword>
<dbReference type="AlphaFoldDB" id="A0A1Y1VD86"/>
<dbReference type="EMBL" id="MCFH01000013">
    <property type="protein sequence ID" value="ORX53273.1"/>
    <property type="molecule type" value="Genomic_DNA"/>
</dbReference>
<dbReference type="Proteomes" id="UP000193719">
    <property type="component" value="Unassembled WGS sequence"/>
</dbReference>
<organism evidence="1 2">
    <name type="scientific">Piromyces finnis</name>
    <dbReference type="NCBI Taxonomy" id="1754191"/>
    <lineage>
        <taxon>Eukaryota</taxon>
        <taxon>Fungi</taxon>
        <taxon>Fungi incertae sedis</taxon>
        <taxon>Chytridiomycota</taxon>
        <taxon>Chytridiomycota incertae sedis</taxon>
        <taxon>Neocallimastigomycetes</taxon>
        <taxon>Neocallimastigales</taxon>
        <taxon>Neocallimastigaceae</taxon>
        <taxon>Piromyces</taxon>
    </lineage>
</organism>
<evidence type="ECO:0000313" key="1">
    <source>
        <dbReference type="EMBL" id="ORX53273.1"/>
    </source>
</evidence>
<comment type="caution">
    <text evidence="1">The sequence shown here is derived from an EMBL/GenBank/DDBJ whole genome shotgun (WGS) entry which is preliminary data.</text>
</comment>
<reference evidence="1 2" key="1">
    <citation type="submission" date="2016-08" db="EMBL/GenBank/DDBJ databases">
        <title>Genomes of anaerobic fungi encode conserved fungal cellulosomes for biomass hydrolysis.</title>
        <authorList>
            <consortium name="DOE Joint Genome Institute"/>
            <person name="Haitjema C.H."/>
            <person name="Gilmore S.P."/>
            <person name="Henske J.K."/>
            <person name="Solomon K.V."/>
            <person name="De Groot R."/>
            <person name="Kuo A."/>
            <person name="Mondo S.J."/>
            <person name="Salamov A.A."/>
            <person name="Labutti K."/>
            <person name="Zhao Z."/>
            <person name="Chiniquy J."/>
            <person name="Barry K."/>
            <person name="Brewer H.M."/>
            <person name="Purvine S.O."/>
            <person name="Wright A.T."/>
            <person name="Boxma B."/>
            <person name="Van Alen T."/>
            <person name="Hackstein J.H."/>
            <person name="Baker S.E."/>
            <person name="Grigoriev I.V."/>
            <person name="O'Malley M.A."/>
        </authorList>
    </citation>
    <scope>NUCLEOTIDE SEQUENCE [LARGE SCALE GENOMIC DNA]</scope>
    <source>
        <strain evidence="2">finn</strain>
    </source>
</reference>
<accession>A0A1Y1VD86</accession>
<sequence length="167" mass="20568">MEDKNKIKDENVFKEQLKFIECNNKFPFEKYEKGFLDSIYEFNNLVDKNERFKEFNSIIKGKDVIVKIIDRSELFDRRDEFCSDMLTLFNIHYPKEKYNESAYKELQKPFFKFVYNNMENYLVFFKDYEEEFKLKPDPFDKNSIIFGQPRPIEVDVIMLMQKKWKLY</sequence>
<protein>
    <submittedName>
        <fullName evidence="1">Uncharacterized protein</fullName>
    </submittedName>
</protein>
<evidence type="ECO:0000313" key="2">
    <source>
        <dbReference type="Proteomes" id="UP000193719"/>
    </source>
</evidence>
<name>A0A1Y1VD86_9FUNG</name>
<proteinExistence type="predicted"/>
<gene>
    <name evidence="1" type="ORF">BCR36DRAFT_582134</name>
</gene>
<reference evidence="1 2" key="2">
    <citation type="submission" date="2016-08" db="EMBL/GenBank/DDBJ databases">
        <title>Pervasive Adenine N6-methylation of Active Genes in Fungi.</title>
        <authorList>
            <consortium name="DOE Joint Genome Institute"/>
            <person name="Mondo S.J."/>
            <person name="Dannebaum R.O."/>
            <person name="Kuo R.C."/>
            <person name="Labutti K."/>
            <person name="Haridas S."/>
            <person name="Kuo A."/>
            <person name="Salamov A."/>
            <person name="Ahrendt S.R."/>
            <person name="Lipzen A."/>
            <person name="Sullivan W."/>
            <person name="Andreopoulos W.B."/>
            <person name="Clum A."/>
            <person name="Lindquist E."/>
            <person name="Daum C."/>
            <person name="Ramamoorthy G.K."/>
            <person name="Gryganskyi A."/>
            <person name="Culley D."/>
            <person name="Magnuson J.K."/>
            <person name="James T.Y."/>
            <person name="O'Malley M.A."/>
            <person name="Stajich J.E."/>
            <person name="Spatafora J.W."/>
            <person name="Visel A."/>
            <person name="Grigoriev I.V."/>
        </authorList>
    </citation>
    <scope>NUCLEOTIDE SEQUENCE [LARGE SCALE GENOMIC DNA]</scope>
    <source>
        <strain evidence="2">finn</strain>
    </source>
</reference>